<dbReference type="PANTHER" id="PTHR11571:SF224">
    <property type="entry name" value="HEMATOPOIETIC PROSTAGLANDIN D SYNTHASE"/>
    <property type="match status" value="1"/>
</dbReference>
<evidence type="ECO:0000259" key="4">
    <source>
        <dbReference type="PROSITE" id="PS50405"/>
    </source>
</evidence>
<name>A0AAV4IKY8_9GAST</name>
<dbReference type="InterPro" id="IPR050213">
    <property type="entry name" value="GST_superfamily"/>
</dbReference>
<sequence length="143" mass="16398">MPQTVAVCNYLARECGMYGKTSMEIYQIDKVVGLVNDFIGATLPVIYEKDEGKKAELVKPYVEEEFPKFMSFYEDLLKKNGTGYFVGSEATVADIFAYDFNWALHFRDANVFNNFPLVQEHLERIGSLPHIKAYVDTRIYTAK</sequence>
<keyword evidence="6" id="KW-1185">Reference proteome</keyword>
<dbReference type="Proteomes" id="UP000762676">
    <property type="component" value="Unassembled WGS sequence"/>
</dbReference>
<proteinExistence type="predicted"/>
<reference evidence="5 6" key="1">
    <citation type="journal article" date="2021" name="Elife">
        <title>Chloroplast acquisition without the gene transfer in kleptoplastic sea slugs, Plakobranchus ocellatus.</title>
        <authorList>
            <person name="Maeda T."/>
            <person name="Takahashi S."/>
            <person name="Yoshida T."/>
            <person name="Shimamura S."/>
            <person name="Takaki Y."/>
            <person name="Nagai Y."/>
            <person name="Toyoda A."/>
            <person name="Suzuki Y."/>
            <person name="Arimoto A."/>
            <person name="Ishii H."/>
            <person name="Satoh N."/>
            <person name="Nishiyama T."/>
            <person name="Hasebe M."/>
            <person name="Maruyama T."/>
            <person name="Minagawa J."/>
            <person name="Obokata J."/>
            <person name="Shigenobu S."/>
        </authorList>
    </citation>
    <scope>NUCLEOTIDE SEQUENCE [LARGE SCALE GENOMIC DNA]</scope>
</reference>
<evidence type="ECO:0000256" key="3">
    <source>
        <dbReference type="ARBA" id="ARBA00047960"/>
    </source>
</evidence>
<feature type="domain" description="GST C-terminal" evidence="4">
    <location>
        <begin position="21"/>
        <end position="143"/>
    </location>
</feature>
<comment type="caution">
    <text evidence="5">The sequence shown here is derived from an EMBL/GenBank/DDBJ whole genome shotgun (WGS) entry which is preliminary data.</text>
</comment>
<dbReference type="CDD" id="cd03192">
    <property type="entry name" value="GST_C_Sigma_like"/>
    <property type="match status" value="1"/>
</dbReference>
<dbReference type="InterPro" id="IPR010987">
    <property type="entry name" value="Glutathione-S-Trfase_C-like"/>
</dbReference>
<evidence type="ECO:0000313" key="6">
    <source>
        <dbReference type="Proteomes" id="UP000762676"/>
    </source>
</evidence>
<keyword evidence="2" id="KW-0808">Transferase</keyword>
<dbReference type="GO" id="GO:0004364">
    <property type="term" value="F:glutathione transferase activity"/>
    <property type="evidence" value="ECO:0007669"/>
    <property type="project" value="UniProtKB-EC"/>
</dbReference>
<dbReference type="PROSITE" id="PS50405">
    <property type="entry name" value="GST_CTER"/>
    <property type="match status" value="1"/>
</dbReference>
<dbReference type="Pfam" id="PF14497">
    <property type="entry name" value="GST_C_3"/>
    <property type="match status" value="1"/>
</dbReference>
<comment type="catalytic activity">
    <reaction evidence="3">
        <text>RX + glutathione = an S-substituted glutathione + a halide anion + H(+)</text>
        <dbReference type="Rhea" id="RHEA:16437"/>
        <dbReference type="ChEBI" id="CHEBI:15378"/>
        <dbReference type="ChEBI" id="CHEBI:16042"/>
        <dbReference type="ChEBI" id="CHEBI:17792"/>
        <dbReference type="ChEBI" id="CHEBI:57925"/>
        <dbReference type="ChEBI" id="CHEBI:90779"/>
        <dbReference type="EC" id="2.5.1.18"/>
    </reaction>
</comment>
<dbReference type="InterPro" id="IPR004046">
    <property type="entry name" value="GST_C"/>
</dbReference>
<gene>
    <name evidence="5" type="ORF">ElyMa_006653300</name>
</gene>
<dbReference type="EC" id="2.5.1.18" evidence="1"/>
<accession>A0AAV4IKY8</accession>
<dbReference type="InterPro" id="IPR036282">
    <property type="entry name" value="Glutathione-S-Trfase_C_sf"/>
</dbReference>
<dbReference type="SUPFAM" id="SSF47616">
    <property type="entry name" value="GST C-terminal domain-like"/>
    <property type="match status" value="1"/>
</dbReference>
<organism evidence="5 6">
    <name type="scientific">Elysia marginata</name>
    <dbReference type="NCBI Taxonomy" id="1093978"/>
    <lineage>
        <taxon>Eukaryota</taxon>
        <taxon>Metazoa</taxon>
        <taxon>Spiralia</taxon>
        <taxon>Lophotrochozoa</taxon>
        <taxon>Mollusca</taxon>
        <taxon>Gastropoda</taxon>
        <taxon>Heterobranchia</taxon>
        <taxon>Euthyneura</taxon>
        <taxon>Panpulmonata</taxon>
        <taxon>Sacoglossa</taxon>
        <taxon>Placobranchoidea</taxon>
        <taxon>Plakobranchidae</taxon>
        <taxon>Elysia</taxon>
    </lineage>
</organism>
<dbReference type="AlphaFoldDB" id="A0AAV4IKY8"/>
<dbReference type="Gene3D" id="1.20.1050.130">
    <property type="match status" value="1"/>
</dbReference>
<evidence type="ECO:0000256" key="1">
    <source>
        <dbReference type="ARBA" id="ARBA00012452"/>
    </source>
</evidence>
<dbReference type="EMBL" id="BMAT01013347">
    <property type="protein sequence ID" value="GFS10725.1"/>
    <property type="molecule type" value="Genomic_DNA"/>
</dbReference>
<protein>
    <recommendedName>
        <fullName evidence="1">glutathione transferase</fullName>
        <ecNumber evidence="1">2.5.1.18</ecNumber>
    </recommendedName>
</protein>
<dbReference type="GO" id="GO:0006749">
    <property type="term" value="P:glutathione metabolic process"/>
    <property type="evidence" value="ECO:0007669"/>
    <property type="project" value="TreeGrafter"/>
</dbReference>
<dbReference type="PANTHER" id="PTHR11571">
    <property type="entry name" value="GLUTATHIONE S-TRANSFERASE"/>
    <property type="match status" value="1"/>
</dbReference>
<dbReference type="FunFam" id="1.20.1050.10:FF:000030">
    <property type="entry name" value="Glutathione S-transferase S1"/>
    <property type="match status" value="1"/>
</dbReference>
<evidence type="ECO:0000313" key="5">
    <source>
        <dbReference type="EMBL" id="GFS10725.1"/>
    </source>
</evidence>
<evidence type="ECO:0000256" key="2">
    <source>
        <dbReference type="ARBA" id="ARBA00022679"/>
    </source>
</evidence>